<keyword evidence="1" id="KW-1133">Transmembrane helix</keyword>
<reference evidence="2" key="1">
    <citation type="submission" date="2022-03" db="EMBL/GenBank/DDBJ databases">
        <title>Brevibacterium spongiae sp. nov., isolated from marine sponge.</title>
        <authorList>
            <person name="Li Z."/>
            <person name="Zhang M."/>
        </authorList>
    </citation>
    <scope>NUCLEOTIDE SEQUENCE</scope>
    <source>
        <strain evidence="2">WHS-Z9</strain>
    </source>
</reference>
<feature type="transmembrane region" description="Helical" evidence="1">
    <location>
        <begin position="67"/>
        <end position="97"/>
    </location>
</feature>
<evidence type="ECO:0000256" key="1">
    <source>
        <dbReference type="SAM" id="Phobius"/>
    </source>
</evidence>
<proteinExistence type="predicted"/>
<dbReference type="EMBL" id="CP093443">
    <property type="protein sequence ID" value="UVI36010.1"/>
    <property type="molecule type" value="Genomic_DNA"/>
</dbReference>
<keyword evidence="1" id="KW-0812">Transmembrane</keyword>
<accession>A0ABY5SNX5</accession>
<organism evidence="2 3">
    <name type="scientific">Brevibacterium spongiae</name>
    <dbReference type="NCBI Taxonomy" id="2909672"/>
    <lineage>
        <taxon>Bacteria</taxon>
        <taxon>Bacillati</taxon>
        <taxon>Actinomycetota</taxon>
        <taxon>Actinomycetes</taxon>
        <taxon>Micrococcales</taxon>
        <taxon>Brevibacteriaceae</taxon>
        <taxon>Brevibacterium</taxon>
    </lineage>
</organism>
<keyword evidence="3" id="KW-1185">Reference proteome</keyword>
<evidence type="ECO:0000313" key="2">
    <source>
        <dbReference type="EMBL" id="UVI36010.1"/>
    </source>
</evidence>
<protein>
    <recommendedName>
        <fullName evidence="4">DUF4190 domain-containing protein</fullName>
    </recommendedName>
</protein>
<feature type="transmembrane region" description="Helical" evidence="1">
    <location>
        <begin position="29"/>
        <end position="55"/>
    </location>
</feature>
<gene>
    <name evidence="2" type="ORF">L1F31_18150</name>
</gene>
<evidence type="ECO:0000313" key="3">
    <source>
        <dbReference type="Proteomes" id="UP001064879"/>
    </source>
</evidence>
<dbReference type="RefSeq" id="WP_265418621.1">
    <property type="nucleotide sequence ID" value="NZ_CP093443.1"/>
</dbReference>
<sequence>MTHHPHTIQPGWVPPRSVPAKKPSVVPGILLIVAGALGLGVAIVIAVVPMFLFLLGGGGNVDAFDDVASGFAITGLVVGVVSVLVLIAGIVLTTIVARKRRSFNPPRVWTVNPPVGSQQWQPPAGPRAPRR</sequence>
<dbReference type="Proteomes" id="UP001064879">
    <property type="component" value="Chromosome"/>
</dbReference>
<evidence type="ECO:0008006" key="4">
    <source>
        <dbReference type="Google" id="ProtNLM"/>
    </source>
</evidence>
<keyword evidence="1" id="KW-0472">Membrane</keyword>
<name>A0ABY5SNX5_9MICO</name>